<evidence type="ECO:0000256" key="4">
    <source>
        <dbReference type="ARBA" id="ARBA00023136"/>
    </source>
</evidence>
<keyword evidence="3 6" id="KW-1133">Transmembrane helix</keyword>
<keyword evidence="8" id="KW-1185">Reference proteome</keyword>
<dbReference type="OrthoDB" id="9993879at2759"/>
<organism evidence="7 8">
    <name type="scientific">Paramuricea clavata</name>
    <name type="common">Red gorgonian</name>
    <name type="synonym">Violescent sea-whip</name>
    <dbReference type="NCBI Taxonomy" id="317549"/>
    <lineage>
        <taxon>Eukaryota</taxon>
        <taxon>Metazoa</taxon>
        <taxon>Cnidaria</taxon>
        <taxon>Anthozoa</taxon>
        <taxon>Octocorallia</taxon>
        <taxon>Malacalcyonacea</taxon>
        <taxon>Plexauridae</taxon>
        <taxon>Paramuricea</taxon>
    </lineage>
</organism>
<evidence type="ECO:0000256" key="3">
    <source>
        <dbReference type="ARBA" id="ARBA00022989"/>
    </source>
</evidence>
<dbReference type="InterPro" id="IPR008952">
    <property type="entry name" value="Tetraspanin_EC2_sf"/>
</dbReference>
<evidence type="ECO:0000313" key="7">
    <source>
        <dbReference type="EMBL" id="CAB4004376.1"/>
    </source>
</evidence>
<feature type="transmembrane region" description="Helical" evidence="6">
    <location>
        <begin position="79"/>
        <end position="98"/>
    </location>
</feature>
<dbReference type="Pfam" id="PF00335">
    <property type="entry name" value="Tetraspanin"/>
    <property type="match status" value="1"/>
</dbReference>
<dbReference type="GO" id="GO:0005886">
    <property type="term" value="C:plasma membrane"/>
    <property type="evidence" value="ECO:0007669"/>
    <property type="project" value="TreeGrafter"/>
</dbReference>
<gene>
    <name evidence="7" type="ORF">PACLA_8A064322</name>
</gene>
<keyword evidence="2 6" id="KW-0812">Transmembrane</keyword>
<dbReference type="Proteomes" id="UP001152795">
    <property type="component" value="Unassembled WGS sequence"/>
</dbReference>
<evidence type="ECO:0000256" key="5">
    <source>
        <dbReference type="SAM" id="MobiDB-lite"/>
    </source>
</evidence>
<evidence type="ECO:0000313" key="8">
    <source>
        <dbReference type="Proteomes" id="UP001152795"/>
    </source>
</evidence>
<feature type="compositionally biased region" description="Basic and acidic residues" evidence="5">
    <location>
        <begin position="271"/>
        <end position="289"/>
    </location>
</feature>
<name>A0A6S7HIF3_PARCT</name>
<keyword evidence="4 6" id="KW-0472">Membrane</keyword>
<dbReference type="PANTHER" id="PTHR19282">
    <property type="entry name" value="TETRASPANIN"/>
    <property type="match status" value="1"/>
</dbReference>
<evidence type="ECO:0000256" key="6">
    <source>
        <dbReference type="SAM" id="Phobius"/>
    </source>
</evidence>
<accession>A0A6S7HIF3</accession>
<dbReference type="SUPFAM" id="SSF48652">
    <property type="entry name" value="Tetraspanin"/>
    <property type="match status" value="1"/>
</dbReference>
<protein>
    <submittedName>
        <fullName evidence="7">CD151 antigen-like</fullName>
    </submittedName>
</protein>
<dbReference type="InterPro" id="IPR018499">
    <property type="entry name" value="Tetraspanin/Peripherin"/>
</dbReference>
<dbReference type="AlphaFoldDB" id="A0A6S7HIF3"/>
<dbReference type="EMBL" id="CACRXK020004889">
    <property type="protein sequence ID" value="CAB4004376.1"/>
    <property type="molecule type" value="Genomic_DNA"/>
</dbReference>
<sequence length="315" mass="34506">MSESKAVPKIFYIFLIVSFSSGFSIICFTDLRTAPAGKILQFKAKAYPYKWPLRTGLLVLLLLITVLAFVATLKGIHRLNIVLAALIFILLIVEVSFAGKHLTWRNEQTRIVKQQGDGNTMLQQYGVDPAITKIMDFVQTSYSCCGITDYRDWATTNWAAIVLKQNAVPTSCCKMPGPACGDDLDIKDPFENIFVQGCTQLLYFSKTSDHDHGGVGMAVLFLHWCSVVTCVILACAVPYSSGLSPAQALAGEEPEKKPEGGAGKSPKKQAKSSDKKRTGDELFEEENKAPKGARNLLIDKSELENESETLDTSGP</sequence>
<reference evidence="7" key="1">
    <citation type="submission" date="2020-04" db="EMBL/GenBank/DDBJ databases">
        <authorList>
            <person name="Alioto T."/>
            <person name="Alioto T."/>
            <person name="Gomez Garrido J."/>
        </authorList>
    </citation>
    <scope>NUCLEOTIDE SEQUENCE</scope>
    <source>
        <strain evidence="7">A484AB</strain>
    </source>
</reference>
<evidence type="ECO:0000256" key="1">
    <source>
        <dbReference type="ARBA" id="ARBA00004141"/>
    </source>
</evidence>
<dbReference type="PANTHER" id="PTHR19282:SF534">
    <property type="entry name" value="TETRASPANIN FAMILY-RELATED"/>
    <property type="match status" value="1"/>
</dbReference>
<feature type="transmembrane region" description="Helical" evidence="6">
    <location>
        <begin position="51"/>
        <end position="73"/>
    </location>
</feature>
<comment type="subcellular location">
    <subcellularLocation>
        <location evidence="1">Membrane</location>
        <topology evidence="1">Multi-pass membrane protein</topology>
    </subcellularLocation>
</comment>
<evidence type="ECO:0000256" key="2">
    <source>
        <dbReference type="ARBA" id="ARBA00022692"/>
    </source>
</evidence>
<dbReference type="Gene3D" id="1.10.1450.10">
    <property type="entry name" value="Tetraspanin"/>
    <property type="match status" value="1"/>
</dbReference>
<proteinExistence type="predicted"/>
<feature type="transmembrane region" description="Helical" evidence="6">
    <location>
        <begin position="12"/>
        <end position="31"/>
    </location>
</feature>
<feature type="region of interest" description="Disordered" evidence="5">
    <location>
        <begin position="250"/>
        <end position="315"/>
    </location>
</feature>
<comment type="caution">
    <text evidence="7">The sequence shown here is derived from an EMBL/GenBank/DDBJ whole genome shotgun (WGS) entry which is preliminary data.</text>
</comment>
<feature type="transmembrane region" description="Helical" evidence="6">
    <location>
        <begin position="215"/>
        <end position="239"/>
    </location>
</feature>